<dbReference type="Pfam" id="PF01529">
    <property type="entry name" value="DHHC"/>
    <property type="match status" value="1"/>
</dbReference>
<feature type="transmembrane region" description="Helical" evidence="7">
    <location>
        <begin position="44"/>
        <end position="63"/>
    </location>
</feature>
<comment type="subcellular location">
    <subcellularLocation>
        <location evidence="1">Membrane</location>
        <topology evidence="1">Multi-pass membrane protein</topology>
    </subcellularLocation>
</comment>
<evidence type="ECO:0000256" key="5">
    <source>
        <dbReference type="ARBA" id="ARBA00023136"/>
    </source>
</evidence>
<gene>
    <name evidence="9" type="ORF">TKK_003041</name>
</gene>
<dbReference type="Proteomes" id="UP001627154">
    <property type="component" value="Unassembled WGS sequence"/>
</dbReference>
<organism evidence="9 10">
    <name type="scientific">Trichogramma kaykai</name>
    <dbReference type="NCBI Taxonomy" id="54128"/>
    <lineage>
        <taxon>Eukaryota</taxon>
        <taxon>Metazoa</taxon>
        <taxon>Ecdysozoa</taxon>
        <taxon>Arthropoda</taxon>
        <taxon>Hexapoda</taxon>
        <taxon>Insecta</taxon>
        <taxon>Pterygota</taxon>
        <taxon>Neoptera</taxon>
        <taxon>Endopterygota</taxon>
        <taxon>Hymenoptera</taxon>
        <taxon>Apocrita</taxon>
        <taxon>Proctotrupomorpha</taxon>
        <taxon>Chalcidoidea</taxon>
        <taxon>Trichogrammatidae</taxon>
        <taxon>Trichogramma</taxon>
    </lineage>
</organism>
<evidence type="ECO:0000256" key="4">
    <source>
        <dbReference type="ARBA" id="ARBA00022989"/>
    </source>
</evidence>
<evidence type="ECO:0000256" key="6">
    <source>
        <dbReference type="ARBA" id="ARBA00023315"/>
    </source>
</evidence>
<dbReference type="AlphaFoldDB" id="A0ABD2XHM7"/>
<keyword evidence="4 7" id="KW-1133">Transmembrane helix</keyword>
<dbReference type="InterPro" id="IPR001594">
    <property type="entry name" value="Palmitoyltrfase_DHHC"/>
</dbReference>
<keyword evidence="6 7" id="KW-0012">Acyltransferase</keyword>
<dbReference type="GO" id="GO:0016020">
    <property type="term" value="C:membrane"/>
    <property type="evidence" value="ECO:0007669"/>
    <property type="project" value="UniProtKB-SubCell"/>
</dbReference>
<feature type="transmembrane region" description="Helical" evidence="7">
    <location>
        <begin position="193"/>
        <end position="212"/>
    </location>
</feature>
<accession>A0ABD2XHM7</accession>
<protein>
    <recommendedName>
        <fullName evidence="7">Palmitoyltransferase</fullName>
        <ecNumber evidence="7">2.3.1.225</ecNumber>
    </recommendedName>
</protein>
<reference evidence="9 10" key="1">
    <citation type="journal article" date="2024" name="bioRxiv">
        <title>A reference genome for Trichogramma kaykai: A tiny desert-dwelling parasitoid wasp with competing sex-ratio distorters.</title>
        <authorList>
            <person name="Culotta J."/>
            <person name="Lindsey A.R."/>
        </authorList>
    </citation>
    <scope>NUCLEOTIDE SEQUENCE [LARGE SCALE GENOMIC DNA]</scope>
    <source>
        <strain evidence="9 10">KSX58</strain>
    </source>
</reference>
<keyword evidence="5 7" id="KW-0472">Membrane</keyword>
<comment type="catalytic activity">
    <reaction evidence="7">
        <text>L-cysteinyl-[protein] + hexadecanoyl-CoA = S-hexadecanoyl-L-cysteinyl-[protein] + CoA</text>
        <dbReference type="Rhea" id="RHEA:36683"/>
        <dbReference type="Rhea" id="RHEA-COMP:10131"/>
        <dbReference type="Rhea" id="RHEA-COMP:11032"/>
        <dbReference type="ChEBI" id="CHEBI:29950"/>
        <dbReference type="ChEBI" id="CHEBI:57287"/>
        <dbReference type="ChEBI" id="CHEBI:57379"/>
        <dbReference type="ChEBI" id="CHEBI:74151"/>
        <dbReference type="EC" id="2.3.1.225"/>
    </reaction>
</comment>
<name>A0ABD2XHM7_9HYME</name>
<keyword evidence="3 7" id="KW-0812">Transmembrane</keyword>
<feature type="domain" description="Palmitoyltransferase DHHC" evidence="8">
    <location>
        <begin position="101"/>
        <end position="228"/>
    </location>
</feature>
<evidence type="ECO:0000259" key="8">
    <source>
        <dbReference type="Pfam" id="PF01529"/>
    </source>
</evidence>
<feature type="transmembrane region" description="Helical" evidence="7">
    <location>
        <begin position="12"/>
        <end position="32"/>
    </location>
</feature>
<comment type="domain">
    <text evidence="7">The DHHC domain is required for palmitoyltransferase activity.</text>
</comment>
<feature type="transmembrane region" description="Helical" evidence="7">
    <location>
        <begin position="152"/>
        <end position="173"/>
    </location>
</feature>
<dbReference type="InterPro" id="IPR039859">
    <property type="entry name" value="PFA4/ZDH16/20/ERF2-like"/>
</dbReference>
<dbReference type="EMBL" id="JBJJXI010000025">
    <property type="protein sequence ID" value="KAL3404585.1"/>
    <property type="molecule type" value="Genomic_DNA"/>
</dbReference>
<keyword evidence="2 7" id="KW-0808">Transferase</keyword>
<dbReference type="EC" id="2.3.1.225" evidence="7"/>
<comment type="similarity">
    <text evidence="7">Belongs to the DHHC palmitoyltransferase family.</text>
</comment>
<evidence type="ECO:0000256" key="7">
    <source>
        <dbReference type="RuleBase" id="RU079119"/>
    </source>
</evidence>
<evidence type="ECO:0000256" key="1">
    <source>
        <dbReference type="ARBA" id="ARBA00004141"/>
    </source>
</evidence>
<comment type="caution">
    <text evidence="9">The sequence shown here is derived from an EMBL/GenBank/DDBJ whole genome shotgun (WGS) entry which is preliminary data.</text>
</comment>
<evidence type="ECO:0000256" key="3">
    <source>
        <dbReference type="ARBA" id="ARBA00022692"/>
    </source>
</evidence>
<dbReference type="GO" id="GO:0019706">
    <property type="term" value="F:protein-cysteine S-palmitoyltransferase activity"/>
    <property type="evidence" value="ECO:0007669"/>
    <property type="project" value="UniProtKB-EC"/>
</dbReference>
<proteinExistence type="inferred from homology"/>
<dbReference type="PANTHER" id="PTHR12246">
    <property type="entry name" value="PALMITOYLTRANSFERASE ZDHHC16"/>
    <property type="match status" value="1"/>
</dbReference>
<dbReference type="PROSITE" id="PS50216">
    <property type="entry name" value="DHHC"/>
    <property type="match status" value="1"/>
</dbReference>
<evidence type="ECO:0000313" key="10">
    <source>
        <dbReference type="Proteomes" id="UP001627154"/>
    </source>
</evidence>
<sequence>MVKRTMFVRDPCGIVCIAVTYIAVFYADYVVIRWIILHTMQESLWGAFHAVTFNTVILLLTLAHLKAVCSDPGVVPLPQTRMDFSDIHTGSSGGDESDERDDWTVCTRCETYRPPRAHHCRICKRCIRRMDHHCPWINNCVGERNQKYFLQFLVYVGALSLYAICLVLMSWMFDCPNCSNDITIKQTRILHCVILVLESVLFGMFVIAILVYQFQAIFEDETAIDKIQGNRSHTKRKSAFKLLAQVCGKSHPLLWLLPCQRTPKYFYRKEDPLLDHQV</sequence>
<evidence type="ECO:0000256" key="2">
    <source>
        <dbReference type="ARBA" id="ARBA00022679"/>
    </source>
</evidence>
<keyword evidence="10" id="KW-1185">Reference proteome</keyword>
<evidence type="ECO:0000313" key="9">
    <source>
        <dbReference type="EMBL" id="KAL3404585.1"/>
    </source>
</evidence>